<reference evidence="4" key="1">
    <citation type="submission" date="2021-05" db="EMBL/GenBank/DDBJ databases">
        <title>Genome of Sphingobium sp. strain.</title>
        <authorList>
            <person name="Fan R."/>
        </authorList>
    </citation>
    <scope>NUCLEOTIDE SEQUENCE</scope>
    <source>
        <strain evidence="4">H33</strain>
    </source>
</reference>
<feature type="chain" id="PRO_5041020403" evidence="2">
    <location>
        <begin position="25"/>
        <end position="477"/>
    </location>
</feature>
<organism evidence="4 5">
    <name type="scientific">Sphingobium nicotianae</name>
    <dbReference type="NCBI Taxonomy" id="2782607"/>
    <lineage>
        <taxon>Bacteria</taxon>
        <taxon>Pseudomonadati</taxon>
        <taxon>Pseudomonadota</taxon>
        <taxon>Alphaproteobacteria</taxon>
        <taxon>Sphingomonadales</taxon>
        <taxon>Sphingomonadaceae</taxon>
        <taxon>Sphingobium</taxon>
    </lineage>
</organism>
<evidence type="ECO:0000256" key="3">
    <source>
        <dbReference type="SAM" id="MobiDB-lite"/>
    </source>
</evidence>
<keyword evidence="5" id="KW-1185">Reference proteome</keyword>
<dbReference type="InterPro" id="IPR003423">
    <property type="entry name" value="OMP_efflux"/>
</dbReference>
<evidence type="ECO:0000313" key="5">
    <source>
        <dbReference type="Proteomes" id="UP001138757"/>
    </source>
</evidence>
<keyword evidence="2" id="KW-0812">Transmembrane</keyword>
<evidence type="ECO:0000256" key="2">
    <source>
        <dbReference type="RuleBase" id="RU362097"/>
    </source>
</evidence>
<comment type="caution">
    <text evidence="4">The sequence shown here is derived from an EMBL/GenBank/DDBJ whole genome shotgun (WGS) entry which is preliminary data.</text>
</comment>
<dbReference type="GO" id="GO:0015562">
    <property type="term" value="F:efflux transmembrane transporter activity"/>
    <property type="evidence" value="ECO:0007669"/>
    <property type="project" value="InterPro"/>
</dbReference>
<feature type="region of interest" description="Disordered" evidence="3">
    <location>
        <begin position="104"/>
        <end position="135"/>
    </location>
</feature>
<comment type="subcellular location">
    <subcellularLocation>
        <location evidence="2">Cell membrane</location>
        <topology evidence="2">Lipid-anchor</topology>
    </subcellularLocation>
</comment>
<sequence>MTLSTKLARFALPMVSALALSACAVGPDYVAPTPPSASSGPFISGPLKSGDAPVFAQAPVADGWWRLYQDPVLDQLITDALAANTDIRVAVAHLEKARANLRGARSDRLPQTGLNASGDYGRLPASQRQPGAPREDWAIDGGLSVSYEVDLFGRVSRNVEAARGDADAAAADADAVRVAVVADTTRAYADAASGAARLNVAKDIVGLLDRLLDLTKRRQLAGLVTLLDVARIATLRDQRAADIPRIEADRQAALFRLATLTGRAPADLPEIAGKRSVNLEIGQPIPIGDGAGLLARRPDVRAAERRLAADTARIGVATADLYPKISLGGSVGSTGNDIGNIFGAGPLRWLLGGLISWNFPNQEAARARIAGAKADSQASLAAFDGTVLNALEETETALTRYAHALESRTILKSARDSAEAAAKITRAQQREGAIDSLQQLDTERTFAEAEAALALQDALVAQAQIDVFRALGGGWTT</sequence>
<dbReference type="InterPro" id="IPR010131">
    <property type="entry name" value="MdtP/NodT-like"/>
</dbReference>
<keyword evidence="2" id="KW-0472">Membrane</keyword>
<proteinExistence type="inferred from homology"/>
<feature type="signal peptide" evidence="2">
    <location>
        <begin position="1"/>
        <end position="24"/>
    </location>
</feature>
<dbReference type="Gene3D" id="2.20.200.10">
    <property type="entry name" value="Outer membrane efflux proteins (OEP)"/>
    <property type="match status" value="1"/>
</dbReference>
<keyword evidence="2" id="KW-0732">Signal</keyword>
<dbReference type="PANTHER" id="PTHR30203">
    <property type="entry name" value="OUTER MEMBRANE CATION EFFLUX PROTEIN"/>
    <property type="match status" value="1"/>
</dbReference>
<accession>A0A9X1DBA8</accession>
<gene>
    <name evidence="4" type="ORF">KK488_07640</name>
</gene>
<dbReference type="Proteomes" id="UP001138757">
    <property type="component" value="Unassembled WGS sequence"/>
</dbReference>
<dbReference type="EMBL" id="JAHGAW010000004">
    <property type="protein sequence ID" value="MBT2186821.1"/>
    <property type="molecule type" value="Genomic_DNA"/>
</dbReference>
<protein>
    <submittedName>
        <fullName evidence="4">Efflux transporter outer membrane subunit</fullName>
    </submittedName>
</protein>
<keyword evidence="2" id="KW-0564">Palmitate</keyword>
<dbReference type="AlphaFoldDB" id="A0A9X1DBA8"/>
<dbReference type="RefSeq" id="WP_214622560.1">
    <property type="nucleotide sequence ID" value="NZ_JAHGAW010000004.1"/>
</dbReference>
<keyword evidence="2" id="KW-0449">Lipoprotein</keyword>
<name>A0A9X1DBA8_9SPHN</name>
<evidence type="ECO:0000313" key="4">
    <source>
        <dbReference type="EMBL" id="MBT2186821.1"/>
    </source>
</evidence>
<dbReference type="Pfam" id="PF02321">
    <property type="entry name" value="OEP"/>
    <property type="match status" value="2"/>
</dbReference>
<dbReference type="PROSITE" id="PS51257">
    <property type="entry name" value="PROKAR_LIPOPROTEIN"/>
    <property type="match status" value="1"/>
</dbReference>
<evidence type="ECO:0000256" key="1">
    <source>
        <dbReference type="ARBA" id="ARBA00007613"/>
    </source>
</evidence>
<dbReference type="GO" id="GO:0005886">
    <property type="term" value="C:plasma membrane"/>
    <property type="evidence" value="ECO:0007669"/>
    <property type="project" value="UniProtKB-SubCell"/>
</dbReference>
<dbReference type="SUPFAM" id="SSF56954">
    <property type="entry name" value="Outer membrane efflux proteins (OEP)"/>
    <property type="match status" value="1"/>
</dbReference>
<keyword evidence="2" id="KW-1134">Transmembrane beta strand</keyword>
<dbReference type="NCBIfam" id="TIGR01845">
    <property type="entry name" value="outer_NodT"/>
    <property type="match status" value="1"/>
</dbReference>
<comment type="similarity">
    <text evidence="1 2">Belongs to the outer membrane factor (OMF) (TC 1.B.17) family.</text>
</comment>
<dbReference type="Gene3D" id="1.20.1600.10">
    <property type="entry name" value="Outer membrane efflux proteins (OEP)"/>
    <property type="match status" value="1"/>
</dbReference>
<dbReference type="PANTHER" id="PTHR30203:SF21">
    <property type="entry name" value="OUTER MEMBRANE COMPONENT OF MULTIDRUG EFFLUX PUMP-RELATED"/>
    <property type="match status" value="1"/>
</dbReference>